<dbReference type="EC" id="4.2.1.104" evidence="6"/>
<evidence type="ECO:0000313" key="7">
    <source>
        <dbReference type="Proteomes" id="UP001149813"/>
    </source>
</evidence>
<protein>
    <submittedName>
        <fullName evidence="6">Cyanate hydratase</fullName>
        <ecNumber evidence="6">4.2.1.104</ecNumber>
    </submittedName>
</protein>
<comment type="function">
    <text evidence="1">Catalyzes the reaction of cyanate with bicarbonate to produce ammonia and carbon dioxide.</text>
</comment>
<reference evidence="6" key="1">
    <citation type="submission" date="2022-07" db="EMBL/GenBank/DDBJ databases">
        <title>Phylogenomic reconstructions and comparative analyses of Kickxellomycotina fungi.</title>
        <authorList>
            <person name="Reynolds N.K."/>
            <person name="Stajich J.E."/>
            <person name="Barry K."/>
            <person name="Grigoriev I.V."/>
            <person name="Crous P."/>
            <person name="Smith M.E."/>
        </authorList>
    </citation>
    <scope>NUCLEOTIDE SEQUENCE</scope>
    <source>
        <strain evidence="6">NBRC 32514</strain>
    </source>
</reference>
<dbReference type="AlphaFoldDB" id="A0A9W7Y7E1"/>
<dbReference type="SUPFAM" id="SSF55234">
    <property type="entry name" value="Cyanase C-terminal domain"/>
    <property type="match status" value="1"/>
</dbReference>
<keyword evidence="7" id="KW-1185">Reference proteome</keyword>
<dbReference type="CDD" id="cd00093">
    <property type="entry name" value="HTH_XRE"/>
    <property type="match status" value="1"/>
</dbReference>
<dbReference type="SMART" id="SM01116">
    <property type="entry name" value="Cyanate_lyase"/>
    <property type="match status" value="1"/>
</dbReference>
<dbReference type="Proteomes" id="UP001149813">
    <property type="component" value="Unassembled WGS sequence"/>
</dbReference>
<dbReference type="PRINTS" id="PR01693">
    <property type="entry name" value="CYANASE"/>
</dbReference>
<proteinExistence type="inferred from homology"/>
<dbReference type="InterPro" id="IPR003712">
    <property type="entry name" value="Cyanate_lyase_C"/>
</dbReference>
<dbReference type="GO" id="GO:0003677">
    <property type="term" value="F:DNA binding"/>
    <property type="evidence" value="ECO:0007669"/>
    <property type="project" value="InterPro"/>
</dbReference>
<dbReference type="InterPro" id="IPR001387">
    <property type="entry name" value="Cro/C1-type_HTH"/>
</dbReference>
<comment type="function">
    <text evidence="4">Transcriptional coactivator that stimulates GCN4-dependent transcriptional activity by bridging the DNA-binding region of GCN4 and TBP (SPT15), thereby recruiting TBP to GCN4-bound promoters. Involved in induction of the ribosome quality control (RQC) pathway; a pathway that degrades nascent peptide chains during problematic translation. Required to prevent stalled ribosomes from frameshifting.</text>
</comment>
<keyword evidence="3 6" id="KW-0456">Lyase</keyword>
<evidence type="ECO:0000256" key="2">
    <source>
        <dbReference type="ARBA" id="ARBA00009802"/>
    </source>
</evidence>
<dbReference type="Pfam" id="PF02560">
    <property type="entry name" value="Cyanate_lyase"/>
    <property type="match status" value="1"/>
</dbReference>
<dbReference type="GO" id="GO:0008824">
    <property type="term" value="F:cyanate hydratase activity"/>
    <property type="evidence" value="ECO:0007669"/>
    <property type="project" value="UniProtKB-EC"/>
</dbReference>
<sequence>MNSIDLLPPACARLLHEKARRKLSFAQIADQLGHDEVWTAALFYGRATPSLKDIHLLADMLNLSPETLEEDFRMAGPPTREVTVPTTTDPVVYPFQEAISLYAPAIRTVIVEKLGDGAVDTSSMKVRIEKVPHRKGNGVRLILESGFAPFQSW</sequence>
<comment type="similarity">
    <text evidence="2">Belongs to the MBF1 family.</text>
</comment>
<accession>A0A9W7Y7E1</accession>
<evidence type="ECO:0000313" key="6">
    <source>
        <dbReference type="EMBL" id="KAJ1725299.1"/>
    </source>
</evidence>
<organism evidence="6 7">
    <name type="scientific">Coemansia erecta</name>
    <dbReference type="NCBI Taxonomy" id="147472"/>
    <lineage>
        <taxon>Eukaryota</taxon>
        <taxon>Fungi</taxon>
        <taxon>Fungi incertae sedis</taxon>
        <taxon>Zoopagomycota</taxon>
        <taxon>Kickxellomycotina</taxon>
        <taxon>Kickxellomycetes</taxon>
        <taxon>Kickxellales</taxon>
        <taxon>Kickxellaceae</taxon>
        <taxon>Coemansia</taxon>
    </lineage>
</organism>
<dbReference type="InterPro" id="IPR010982">
    <property type="entry name" value="Lambda_DNA-bd_dom_sf"/>
</dbReference>
<evidence type="ECO:0000259" key="5">
    <source>
        <dbReference type="SMART" id="SM01116"/>
    </source>
</evidence>
<dbReference type="Gene3D" id="3.30.1160.10">
    <property type="entry name" value="Cyanate lyase, C-terminal domain"/>
    <property type="match status" value="1"/>
</dbReference>
<dbReference type="PANTHER" id="PTHR34186:SF2">
    <property type="entry name" value="CYANATE HYDRATASE"/>
    <property type="match status" value="1"/>
</dbReference>
<evidence type="ECO:0000256" key="4">
    <source>
        <dbReference type="ARBA" id="ARBA00035107"/>
    </source>
</evidence>
<dbReference type="InterPro" id="IPR036581">
    <property type="entry name" value="Cyanate_lyase_C_sf"/>
</dbReference>
<feature type="domain" description="Cyanate lyase C-terminal" evidence="5">
    <location>
        <begin position="82"/>
        <end position="153"/>
    </location>
</feature>
<dbReference type="InterPro" id="IPR008076">
    <property type="entry name" value="Cyanase"/>
</dbReference>
<dbReference type="SUPFAM" id="SSF47413">
    <property type="entry name" value="lambda repressor-like DNA-binding domains"/>
    <property type="match status" value="1"/>
</dbReference>
<dbReference type="OrthoDB" id="10019422at2759"/>
<dbReference type="PANTHER" id="PTHR34186">
    <property type="entry name" value="CYANATE HYDRATASE"/>
    <property type="match status" value="1"/>
</dbReference>
<evidence type="ECO:0000256" key="1">
    <source>
        <dbReference type="ARBA" id="ARBA00003561"/>
    </source>
</evidence>
<dbReference type="EMBL" id="JANBOJ010000008">
    <property type="protein sequence ID" value="KAJ1725299.1"/>
    <property type="molecule type" value="Genomic_DNA"/>
</dbReference>
<comment type="caution">
    <text evidence="6">The sequence shown here is derived from an EMBL/GenBank/DDBJ whole genome shotgun (WGS) entry which is preliminary data.</text>
</comment>
<evidence type="ECO:0000256" key="3">
    <source>
        <dbReference type="ARBA" id="ARBA00023239"/>
    </source>
</evidence>
<name>A0A9W7Y7E1_9FUNG</name>
<gene>
    <name evidence="6" type="primary">cyn1</name>
    <name evidence="6" type="ORF">LPJ53_000526</name>
</gene>
<dbReference type="Gene3D" id="1.10.260.40">
    <property type="entry name" value="lambda repressor-like DNA-binding domains"/>
    <property type="match status" value="1"/>
</dbReference>